<protein>
    <submittedName>
        <fullName evidence="1">HTH domain-containing protein</fullName>
    </submittedName>
</protein>
<evidence type="ECO:0000313" key="1">
    <source>
        <dbReference type="EMBL" id="HIX95472.1"/>
    </source>
</evidence>
<dbReference type="Proteomes" id="UP000886751">
    <property type="component" value="Unassembled WGS sequence"/>
</dbReference>
<dbReference type="EMBL" id="DXEI01000127">
    <property type="protein sequence ID" value="HIX95472.1"/>
    <property type="molecule type" value="Genomic_DNA"/>
</dbReference>
<accession>A0A9D1Y1W2</accession>
<name>A0A9D1Y1W2_9FIRM</name>
<evidence type="ECO:0000313" key="2">
    <source>
        <dbReference type="Proteomes" id="UP000886751"/>
    </source>
</evidence>
<gene>
    <name evidence="1" type="ORF">H9846_08455</name>
</gene>
<reference evidence="1" key="1">
    <citation type="journal article" date="2021" name="PeerJ">
        <title>Extensive microbial diversity within the chicken gut microbiome revealed by metagenomics and culture.</title>
        <authorList>
            <person name="Gilroy R."/>
            <person name="Ravi A."/>
            <person name="Getino M."/>
            <person name="Pursley I."/>
            <person name="Horton D.L."/>
            <person name="Alikhan N.F."/>
            <person name="Baker D."/>
            <person name="Gharbi K."/>
            <person name="Hall N."/>
            <person name="Watson M."/>
            <person name="Adriaenssens E.M."/>
            <person name="Foster-Nyarko E."/>
            <person name="Jarju S."/>
            <person name="Secka A."/>
            <person name="Antonio M."/>
            <person name="Oren A."/>
            <person name="Chaudhuri R.R."/>
            <person name="La Ragione R."/>
            <person name="Hildebrand F."/>
            <person name="Pallen M.J."/>
        </authorList>
    </citation>
    <scope>NUCLEOTIDE SEQUENCE</scope>
    <source>
        <strain evidence="1">ChiHecec2B26-7398</strain>
    </source>
</reference>
<sequence>MKQDRVLELFFRGLRGEDISTKNLAAEYEVSTKSISRDISTLKAFLADHRELVGNTELQYSHNEKCYRLYMDEFLTNKELFSLIEVLIGARAFSKMELLTLVEKMKRFTTPDDRPKLNELIRKELYHYPEVKHDCESVQAVLWQLINCITDKRDISIEYYRSDRKWVTHRLRP</sequence>
<proteinExistence type="predicted"/>
<organism evidence="1 2">
    <name type="scientific">Candidatus Gemmiger excrementipullorum</name>
    <dbReference type="NCBI Taxonomy" id="2838610"/>
    <lineage>
        <taxon>Bacteria</taxon>
        <taxon>Bacillati</taxon>
        <taxon>Bacillota</taxon>
        <taxon>Clostridia</taxon>
        <taxon>Eubacteriales</taxon>
        <taxon>Gemmiger</taxon>
    </lineage>
</organism>
<feature type="non-terminal residue" evidence="1">
    <location>
        <position position="173"/>
    </location>
</feature>
<dbReference type="AlphaFoldDB" id="A0A9D1Y1W2"/>
<reference evidence="1" key="2">
    <citation type="submission" date="2021-04" db="EMBL/GenBank/DDBJ databases">
        <authorList>
            <person name="Gilroy R."/>
        </authorList>
    </citation>
    <scope>NUCLEOTIDE SEQUENCE</scope>
    <source>
        <strain evidence="1">ChiHecec2B26-7398</strain>
    </source>
</reference>
<comment type="caution">
    <text evidence="1">The sequence shown here is derived from an EMBL/GenBank/DDBJ whole genome shotgun (WGS) entry which is preliminary data.</text>
</comment>